<protein>
    <submittedName>
        <fullName evidence="6">1-phosphatidylinositol-3-phosphate 5-kinase</fullName>
    </submittedName>
</protein>
<evidence type="ECO:0000256" key="1">
    <source>
        <dbReference type="ARBA" id="ARBA00022723"/>
    </source>
</evidence>
<keyword evidence="2 4" id="KW-0863">Zinc-finger</keyword>
<dbReference type="InterPro" id="IPR000306">
    <property type="entry name" value="Znf_FYVE"/>
</dbReference>
<gene>
    <name evidence="6" type="ORF">PHPALM_37670</name>
</gene>
<dbReference type="SUPFAM" id="SSF57903">
    <property type="entry name" value="FYVE/PHD zinc finger"/>
    <property type="match status" value="1"/>
</dbReference>
<dbReference type="InterPro" id="IPR052727">
    <property type="entry name" value="Rab4/Rab5_effector"/>
</dbReference>
<dbReference type="PROSITE" id="PS50178">
    <property type="entry name" value="ZF_FYVE"/>
    <property type="match status" value="1"/>
</dbReference>
<dbReference type="Proteomes" id="UP000237271">
    <property type="component" value="Unassembled WGS sequence"/>
</dbReference>
<dbReference type="Gene3D" id="3.30.530.20">
    <property type="match status" value="1"/>
</dbReference>
<dbReference type="EMBL" id="NCKW01020515">
    <property type="protein sequence ID" value="POM57775.1"/>
    <property type="molecule type" value="Genomic_DNA"/>
</dbReference>
<dbReference type="OrthoDB" id="660555at2759"/>
<dbReference type="SMART" id="SM00064">
    <property type="entry name" value="FYVE"/>
    <property type="match status" value="1"/>
</dbReference>
<dbReference type="InterPro" id="IPR017455">
    <property type="entry name" value="Znf_FYVE-rel"/>
</dbReference>
<dbReference type="GO" id="GO:0008270">
    <property type="term" value="F:zinc ion binding"/>
    <property type="evidence" value="ECO:0007669"/>
    <property type="project" value="UniProtKB-KW"/>
</dbReference>
<sequence>MATASATHSIQSLDMFANKVSSYPVPDDYFPDVHLSALQVLELEEKMTLAVKNALADYDLHEAMGSNPSYGKGWKTLGKVGDLTTVRQNGNGDGAVCQCRIFGRIHGDYRNFLNFFYAETSNQLFAWNQFMYGNAVDAAVLKNIHTSTSGKPHLYLGIKWTCLQPFALVKKRDTCFLEYMAFTKDLRGRDIGVRVNMPLALPECPPLPDKMKTKRMEMLIVSIVRPTDGDPHSTELFLMSQNNFAGFAVPGFYFKRLMAKMNDMAIWVDSKLISVHGMMKRSCWVDKKSRVECRLCSRDFSTTRRRQHCRLCGEVFCRQCLVYRGAREEDEDGDTSQKTFTVVQMKFCRVCVAKVRDLDVTLLAPGSNSKIEDKPAALSMFADSRASTKADGEHTSFGSSADLQVFHHSSSSSELLETIRSSGDDGVNDERGELNDVHKKTMGVDMSNLLSASQMMRRINAGAFNDDGSARQQTNNSGMVVSSRTIDQCIAEQEDLLRRLMLAAQDRAQP</sequence>
<keyword evidence="1" id="KW-0479">Metal-binding</keyword>
<keyword evidence="7" id="KW-1185">Reference proteome</keyword>
<reference evidence="6 7" key="1">
    <citation type="journal article" date="2017" name="Genome Biol. Evol.">
        <title>Phytophthora megakarya and P. palmivora, closely related causal agents of cacao black pod rot, underwent increases in genome sizes and gene numbers by different mechanisms.</title>
        <authorList>
            <person name="Ali S.S."/>
            <person name="Shao J."/>
            <person name="Lary D.J."/>
            <person name="Kronmiller B."/>
            <person name="Shen D."/>
            <person name="Strem M.D."/>
            <person name="Amoako-Attah I."/>
            <person name="Akrofi A.Y."/>
            <person name="Begoude B.A."/>
            <person name="Ten Hoopen G.M."/>
            <person name="Coulibaly K."/>
            <person name="Kebe B.I."/>
            <person name="Melnick R.L."/>
            <person name="Guiltinan M.J."/>
            <person name="Tyler B.M."/>
            <person name="Meinhardt L.W."/>
            <person name="Bailey B.A."/>
        </authorList>
    </citation>
    <scope>NUCLEOTIDE SEQUENCE [LARGE SCALE GENOMIC DNA]</scope>
    <source>
        <strain evidence="7">sbr112.9</strain>
    </source>
</reference>
<name>A0A2P4WWV1_9STRA</name>
<proteinExistence type="predicted"/>
<dbReference type="InterPro" id="IPR023393">
    <property type="entry name" value="START-like_dom_sf"/>
</dbReference>
<evidence type="ECO:0000313" key="7">
    <source>
        <dbReference type="Proteomes" id="UP000237271"/>
    </source>
</evidence>
<dbReference type="PANTHER" id="PTHR13510">
    <property type="entry name" value="FYVE-FINGER-CONTAINING RAB5 EFFECTOR PROTEIN RABENOSYN-5-RELATED"/>
    <property type="match status" value="1"/>
</dbReference>
<organism evidence="6 7">
    <name type="scientific">Phytophthora palmivora</name>
    <dbReference type="NCBI Taxonomy" id="4796"/>
    <lineage>
        <taxon>Eukaryota</taxon>
        <taxon>Sar</taxon>
        <taxon>Stramenopiles</taxon>
        <taxon>Oomycota</taxon>
        <taxon>Peronosporomycetes</taxon>
        <taxon>Peronosporales</taxon>
        <taxon>Peronosporaceae</taxon>
        <taxon>Phytophthora</taxon>
    </lineage>
</organism>
<comment type="caution">
    <text evidence="6">The sequence shown here is derived from an EMBL/GenBank/DDBJ whole genome shotgun (WGS) entry which is preliminary data.</text>
</comment>
<dbReference type="Gene3D" id="3.30.40.10">
    <property type="entry name" value="Zinc/RING finger domain, C3HC4 (zinc finger)"/>
    <property type="match status" value="1"/>
</dbReference>
<dbReference type="SUPFAM" id="SSF55961">
    <property type="entry name" value="Bet v1-like"/>
    <property type="match status" value="1"/>
</dbReference>
<evidence type="ECO:0000259" key="5">
    <source>
        <dbReference type="PROSITE" id="PS50178"/>
    </source>
</evidence>
<evidence type="ECO:0000256" key="3">
    <source>
        <dbReference type="ARBA" id="ARBA00022833"/>
    </source>
</evidence>
<dbReference type="PANTHER" id="PTHR13510:SF44">
    <property type="entry name" value="RABENOSYN-5"/>
    <property type="match status" value="1"/>
</dbReference>
<keyword evidence="3" id="KW-0862">Zinc</keyword>
<accession>A0A2P4WWV1</accession>
<dbReference type="InterPro" id="IPR011011">
    <property type="entry name" value="Znf_FYVE_PHD"/>
</dbReference>
<evidence type="ECO:0000313" key="6">
    <source>
        <dbReference type="EMBL" id="POM57775.1"/>
    </source>
</evidence>
<evidence type="ECO:0000256" key="4">
    <source>
        <dbReference type="PROSITE-ProRule" id="PRU00091"/>
    </source>
</evidence>
<evidence type="ECO:0000256" key="2">
    <source>
        <dbReference type="ARBA" id="ARBA00022771"/>
    </source>
</evidence>
<dbReference type="AlphaFoldDB" id="A0A2P4WWV1"/>
<dbReference type="InterPro" id="IPR013083">
    <property type="entry name" value="Znf_RING/FYVE/PHD"/>
</dbReference>
<dbReference type="Pfam" id="PF01363">
    <property type="entry name" value="FYVE"/>
    <property type="match status" value="1"/>
</dbReference>
<feature type="domain" description="FYVE-type" evidence="5">
    <location>
        <begin position="287"/>
        <end position="356"/>
    </location>
</feature>